<feature type="repeat" description="TPR" evidence="8">
    <location>
        <begin position="222"/>
        <end position="255"/>
    </location>
</feature>
<dbReference type="EC" id="2.4.1.255" evidence="3"/>
<evidence type="ECO:0000313" key="12">
    <source>
        <dbReference type="Proteomes" id="UP001370490"/>
    </source>
</evidence>
<evidence type="ECO:0000256" key="4">
    <source>
        <dbReference type="ARBA" id="ARBA00022676"/>
    </source>
</evidence>
<keyword evidence="7 8" id="KW-0802">TPR repeat</keyword>
<feature type="region of interest" description="Disordered" evidence="9">
    <location>
        <begin position="855"/>
        <end position="900"/>
    </location>
</feature>
<dbReference type="SUPFAM" id="SSF81901">
    <property type="entry name" value="HCP-like"/>
    <property type="match status" value="1"/>
</dbReference>
<feature type="repeat" description="TPR" evidence="8">
    <location>
        <begin position="79"/>
        <end position="112"/>
    </location>
</feature>
<comment type="similarity">
    <text evidence="2">Belongs to the glycosyltransferase 41 family. O-GlcNAc transferase subfamily.</text>
</comment>
<dbReference type="InterPro" id="IPR029489">
    <property type="entry name" value="OGT/SEC/SPY_C"/>
</dbReference>
<dbReference type="Pfam" id="PF13432">
    <property type="entry name" value="TPR_16"/>
    <property type="match status" value="1"/>
</dbReference>
<evidence type="ECO:0000256" key="5">
    <source>
        <dbReference type="ARBA" id="ARBA00022679"/>
    </source>
</evidence>
<name>A0AAN8WCL2_9MAGN</name>
<feature type="domain" description="O-GlcNAc transferase C-terminal" evidence="10">
    <location>
        <begin position="474"/>
        <end position="630"/>
    </location>
</feature>
<evidence type="ECO:0000256" key="3">
    <source>
        <dbReference type="ARBA" id="ARBA00011970"/>
    </source>
</evidence>
<comment type="pathway">
    <text evidence="1">Protein modification; protein glycosylation.</text>
</comment>
<dbReference type="SMART" id="SM00028">
    <property type="entry name" value="TPR"/>
    <property type="match status" value="11"/>
</dbReference>
<organism evidence="11 12">
    <name type="scientific">Dillenia turbinata</name>
    <dbReference type="NCBI Taxonomy" id="194707"/>
    <lineage>
        <taxon>Eukaryota</taxon>
        <taxon>Viridiplantae</taxon>
        <taxon>Streptophyta</taxon>
        <taxon>Embryophyta</taxon>
        <taxon>Tracheophyta</taxon>
        <taxon>Spermatophyta</taxon>
        <taxon>Magnoliopsida</taxon>
        <taxon>eudicotyledons</taxon>
        <taxon>Gunneridae</taxon>
        <taxon>Pentapetalae</taxon>
        <taxon>Dilleniales</taxon>
        <taxon>Dilleniaceae</taxon>
        <taxon>Dillenia</taxon>
    </lineage>
</organism>
<feature type="repeat" description="TPR" evidence="8">
    <location>
        <begin position="394"/>
        <end position="427"/>
    </location>
</feature>
<dbReference type="PANTHER" id="PTHR44835:SF1">
    <property type="entry name" value="PROTEIN O-GLCNAC TRANSFERASE"/>
    <property type="match status" value="1"/>
</dbReference>
<evidence type="ECO:0000313" key="11">
    <source>
        <dbReference type="EMBL" id="KAK6944068.1"/>
    </source>
</evidence>
<dbReference type="PROSITE" id="PS50293">
    <property type="entry name" value="TPR_REGION"/>
    <property type="match status" value="3"/>
</dbReference>
<keyword evidence="6" id="KW-0677">Repeat</keyword>
<feature type="repeat" description="TPR" evidence="8">
    <location>
        <begin position="297"/>
        <end position="330"/>
    </location>
</feature>
<dbReference type="Pfam" id="PF00515">
    <property type="entry name" value="TPR_1"/>
    <property type="match status" value="3"/>
</dbReference>
<dbReference type="InterPro" id="IPR011990">
    <property type="entry name" value="TPR-like_helical_dom_sf"/>
</dbReference>
<dbReference type="InterPro" id="IPR019734">
    <property type="entry name" value="TPR_rpt"/>
</dbReference>
<dbReference type="Proteomes" id="UP001370490">
    <property type="component" value="Unassembled WGS sequence"/>
</dbReference>
<evidence type="ECO:0000256" key="2">
    <source>
        <dbReference type="ARBA" id="ARBA00005386"/>
    </source>
</evidence>
<comment type="caution">
    <text evidence="11">The sequence shown here is derived from an EMBL/GenBank/DDBJ whole genome shotgun (WGS) entry which is preliminary data.</text>
</comment>
<evidence type="ECO:0000259" key="10">
    <source>
        <dbReference type="Pfam" id="PF13844"/>
    </source>
</evidence>
<dbReference type="AlphaFoldDB" id="A0AAN8WCL2"/>
<accession>A0AAN8WCL2</accession>
<reference evidence="11 12" key="1">
    <citation type="submission" date="2023-12" db="EMBL/GenBank/DDBJ databases">
        <title>A high-quality genome assembly for Dillenia turbinata (Dilleniales).</title>
        <authorList>
            <person name="Chanderbali A."/>
        </authorList>
    </citation>
    <scope>NUCLEOTIDE SEQUENCE [LARGE SCALE GENOMIC DNA]</scope>
    <source>
        <strain evidence="11">LSX21</strain>
        <tissue evidence="11">Leaf</tissue>
    </source>
</reference>
<dbReference type="PANTHER" id="PTHR44835">
    <property type="entry name" value="UDP-N-ACETYLGLUCOSAMINE--PEPTIDE N-ACETYLGLUCOSAMINYLTRANSFERASE SPINDLY-RELATED"/>
    <property type="match status" value="1"/>
</dbReference>
<protein>
    <recommendedName>
        <fullName evidence="3">protein O-GlcNAc transferase</fullName>
        <ecNumber evidence="3">2.4.1.255</ecNumber>
    </recommendedName>
</protein>
<evidence type="ECO:0000256" key="6">
    <source>
        <dbReference type="ARBA" id="ARBA00022737"/>
    </source>
</evidence>
<dbReference type="Gene3D" id="3.40.50.11380">
    <property type="match status" value="1"/>
</dbReference>
<feature type="repeat" description="TPR" evidence="8">
    <location>
        <begin position="113"/>
        <end position="146"/>
    </location>
</feature>
<proteinExistence type="inferred from homology"/>
<feature type="domain" description="O-GlcNAc transferase C-terminal" evidence="10">
    <location>
        <begin position="647"/>
        <end position="829"/>
    </location>
</feature>
<feature type="repeat" description="TPR" evidence="8">
    <location>
        <begin position="188"/>
        <end position="221"/>
    </location>
</feature>
<feature type="repeat" description="TPR" evidence="8">
    <location>
        <begin position="360"/>
        <end position="393"/>
    </location>
</feature>
<dbReference type="Pfam" id="PF13181">
    <property type="entry name" value="TPR_8"/>
    <property type="match status" value="1"/>
</dbReference>
<feature type="compositionally biased region" description="Polar residues" evidence="9">
    <location>
        <begin position="856"/>
        <end position="866"/>
    </location>
</feature>
<dbReference type="EMBL" id="JBAMMX010000003">
    <property type="protein sequence ID" value="KAK6944068.1"/>
    <property type="molecule type" value="Genomic_DNA"/>
</dbReference>
<keyword evidence="4" id="KW-0328">Glycosyltransferase</keyword>
<evidence type="ECO:0000256" key="8">
    <source>
        <dbReference type="PROSITE-ProRule" id="PRU00339"/>
    </source>
</evidence>
<dbReference type="PROSITE" id="PS50005">
    <property type="entry name" value="TPR"/>
    <property type="match status" value="8"/>
</dbReference>
<evidence type="ECO:0000256" key="1">
    <source>
        <dbReference type="ARBA" id="ARBA00004922"/>
    </source>
</evidence>
<evidence type="ECO:0000256" key="7">
    <source>
        <dbReference type="ARBA" id="ARBA00022803"/>
    </source>
</evidence>
<feature type="repeat" description="TPR" evidence="8">
    <location>
        <begin position="154"/>
        <end position="187"/>
    </location>
</feature>
<keyword evidence="5" id="KW-0808">Transferase</keyword>
<gene>
    <name evidence="11" type="ORF">RJ641_025170</name>
</gene>
<dbReference type="GO" id="GO:0097363">
    <property type="term" value="F:protein O-acetylglucosaminyltransferase activity"/>
    <property type="evidence" value="ECO:0007669"/>
    <property type="project" value="UniProtKB-EC"/>
</dbReference>
<dbReference type="InterPro" id="IPR051939">
    <property type="entry name" value="Glycosyltr_41/O-GlcNAc_trsf"/>
</dbReference>
<dbReference type="Gene3D" id="3.40.50.2000">
    <property type="entry name" value="Glycogen Phosphorylase B"/>
    <property type="match status" value="1"/>
</dbReference>
<keyword evidence="12" id="KW-1185">Reference proteome</keyword>
<evidence type="ECO:0000256" key="9">
    <source>
        <dbReference type="SAM" id="MobiDB-lite"/>
    </source>
</evidence>
<sequence>MAWTEKDVGKAESTVENGFVKGDGFSSDASGSASSPSFGQKRFEGKDALSYANILRSRNKFVDALALYESILEKDSENVEAHIGKGICLQMQKMGRQAFESFAEAIKLDPQNACALTHSGILYKDEGRLVEAAESHQKALRADPSYKPAAECLAIVLTDLGTSLKLAGNTQEGIHKYYEALKIDPRYAPAYYNLGVVYSEMMQYDTALGCYEKAVLERPMYAEAYCNMGVIFKNRGDLDSAIACYERCLAVSPNFEIAKNNMAIALTDLGTKVKLEGDINQGVAYYKKALYYNWHYADAMYNLGVAYGEMLKFDMAIVFYELAFHFNPHCAEACNNLGVIYKDRDNLDKALALSIKPNFSQSLNNLGVVYTVQGKMDAAASMIEKAIVANPTYAEAYNNLGVLYRDAGNISHAIEAYEQCLKIDPDSRNAGQNRLLAMNYINEGNDDKLFEAHRDWGRRFMRLFPQYTSWENPKDPERPLVVGYISPDYFTHSVSYFIEAPLTYHDYEKYKVVVYSAVVKADAKTIRFREKVIKKGGIWRDIYGIDEKKVASMVRDDKVDILVELTGHTANNKLGTMACRPAPVQVTWIGYPNTTGLPSIDYRITDSLADPHDTKQRHVEELVRLPECFLCYTPSPEAGPVCPTPALSNGFITFGSFNNLAKITPKVLQVWARILSAVPNSRLVVKCKPFCCDSVRQRFLSTLEQLGLESLRVDLLPLILLNHDHMQAYTLMDISLDTFPYAGTTTTCESLYMGVPCVTMAGSVHAHNVGVSLLTKVGLGHLVAKTEDEYVQLALQLASDPKALSNLRMSLRDLMSKSPVCDGTNFTVNLESTYRSMWRRYCKGDVPSLKRMEMLQQHQQDISQDPTGKFPESSRVTAPREGNPGALKANGFNLSPPSVLNTSNCEENGALLHQNTNSGKLT</sequence>
<dbReference type="Gene3D" id="1.25.40.10">
    <property type="entry name" value="Tetratricopeptide repeat domain"/>
    <property type="match status" value="4"/>
</dbReference>
<dbReference type="Pfam" id="PF13844">
    <property type="entry name" value="Glyco_transf_41"/>
    <property type="match status" value="2"/>
</dbReference>
<dbReference type="SUPFAM" id="SSF48452">
    <property type="entry name" value="TPR-like"/>
    <property type="match status" value="2"/>
</dbReference>